<dbReference type="SMART" id="SM00060">
    <property type="entry name" value="FN3"/>
    <property type="match status" value="2"/>
</dbReference>
<sequence length="987" mass="108990">VIRRRSKTPGVIITQYVVDIPEGKSTPDFESIPTPLDIKEGNIAVFKVVLTGDPKPEVSWRRTKGPITDKKKFLSRYDESTGEHILEIFKVSREEADTYKCNASNEYGKAVCSTTLNQVDDSKNPSDFRKMLRKSKVDEKGDGESDERFWDTMLKADRNDYERICNEFGVTDIHLVLKKLKERKERCKTRDGVIPYKEDATEKPSLKGAERTNVFNANGPMQKGTGLQQVDGQVYLSDRGQSLVDGQVKLSNTGLSLVDGQVKLSNTGLSLVDGQVKLSNTGLSLVDGQVKLSNTGLSLVDGQVYHSDRGQSLVDGQVKLSNTGLSLADGQVYLSQTINNLASHTGLNLVDEEVKLLYSEFTLCNVDFVIKIQELKVQEREDALFACVLTHPLPRISWMGKGSALQDGEKYNISVSDHKLIHRLLIRDCSQQDSGIYSAVAGITSCSAWLVVQAEGDPASAERASKTTLAGGAPIDLEKVAREQQIKNQEEVEKILAAVKAKHGEGALKEGRILTTGRDGEIATVNGLGQNSRAGTEEHNATTSSALSEPKRKGHKGKAKKKKSRRDTAETTLDASGDPGVHFICGLSDVNAIINETAELTCKLSSEDCEGAWFRDGKKISPDDNFSVIKDGAIHTFVREEHNGKYRFEADHRKTEAMINVIDPPRFDPEDLEAFTEPVTVKVGHNAIFKLQFVGHEPIKIKWYKEGVELLDDNTTKLEKSASHSRLLLSRCQRKDTGEIKIKLKNEHGFIEAISQLIVLDKPTPPLGPAEVEASKGCWRFTSDQLHNGATAVGRNTWKKLGEIPGVVSYCDTDVDHGRKYCYRIRAVTAEGTSEVMETDEMQAGTLGEPNCITPRCLSDHFSWPSTAPKVVSASDDCINISWAAPNKTGGSRILGYILEKRKKSNLWTVVNAMDEFIKEKKYAVKDVVVGMEYEFRVSAINLSGVGEYSNASDFVFARDPKTSWQSDRPEGDGDFLHPLCPDLDQT</sequence>
<dbReference type="InterPro" id="IPR003599">
    <property type="entry name" value="Ig_sub"/>
</dbReference>
<dbReference type="SMART" id="SM00409">
    <property type="entry name" value="IG"/>
    <property type="match status" value="4"/>
</dbReference>
<dbReference type="InterPro" id="IPR050964">
    <property type="entry name" value="Striated_Muscle_Regulatory"/>
</dbReference>
<dbReference type="InterPro" id="IPR003961">
    <property type="entry name" value="FN3_dom"/>
</dbReference>
<name>A0A7J5ZHW9_DISMA</name>
<dbReference type="PANTHER" id="PTHR13817:SF180">
    <property type="entry name" value="IMMUNOGLOBULIN-LIKE AND FIBRONECTIN TYPE III DOMAIN-CONTAINING 1, TANDEM DUPLICATE 3-RELATED"/>
    <property type="match status" value="1"/>
</dbReference>
<dbReference type="GO" id="GO:0003007">
    <property type="term" value="P:heart morphogenesis"/>
    <property type="evidence" value="ECO:0007669"/>
    <property type="project" value="UniProtKB-ARBA"/>
</dbReference>
<dbReference type="PANTHER" id="PTHR13817">
    <property type="entry name" value="TITIN"/>
    <property type="match status" value="1"/>
</dbReference>
<dbReference type="SUPFAM" id="SSF48726">
    <property type="entry name" value="Immunoglobulin"/>
    <property type="match status" value="4"/>
</dbReference>
<evidence type="ECO:0000256" key="3">
    <source>
        <dbReference type="SAM" id="MobiDB-lite"/>
    </source>
</evidence>
<feature type="compositionally biased region" description="Basic and acidic residues" evidence="3">
    <location>
        <begin position="963"/>
        <end position="976"/>
    </location>
</feature>
<evidence type="ECO:0000259" key="5">
    <source>
        <dbReference type="PROSITE" id="PS50853"/>
    </source>
</evidence>
<keyword evidence="7" id="KW-1185">Reference proteome</keyword>
<dbReference type="FunFam" id="2.60.40.10:FF:000031">
    <property type="entry name" value="Myosin-binding protein C, slow type"/>
    <property type="match status" value="1"/>
</dbReference>
<accession>A0A7J5ZHW9</accession>
<comment type="caution">
    <text evidence="6">The sequence shown here is derived from an EMBL/GenBank/DDBJ whole genome shotgun (WGS) entry which is preliminary data.</text>
</comment>
<keyword evidence="2" id="KW-0393">Immunoglobulin domain</keyword>
<dbReference type="InterPro" id="IPR013098">
    <property type="entry name" value="Ig_I-set"/>
</dbReference>
<dbReference type="FunFam" id="2.60.40.10:FF:001097">
    <property type="entry name" value="Immunoglobulin-like and fibronectin type III domain-containing protein 1"/>
    <property type="match status" value="1"/>
</dbReference>
<evidence type="ECO:0000259" key="4">
    <source>
        <dbReference type="PROSITE" id="PS50835"/>
    </source>
</evidence>
<dbReference type="CDD" id="cd00063">
    <property type="entry name" value="FN3"/>
    <property type="match status" value="1"/>
</dbReference>
<dbReference type="Gene3D" id="2.60.40.10">
    <property type="entry name" value="Immunoglobulins"/>
    <property type="match status" value="5"/>
</dbReference>
<dbReference type="Pfam" id="PF07679">
    <property type="entry name" value="I-set"/>
    <property type="match status" value="3"/>
</dbReference>
<dbReference type="Pfam" id="PF00041">
    <property type="entry name" value="fn3"/>
    <property type="match status" value="1"/>
</dbReference>
<feature type="region of interest" description="Disordered" evidence="3">
    <location>
        <begin position="524"/>
        <end position="575"/>
    </location>
</feature>
<feature type="domain" description="Ig-like" evidence="4">
    <location>
        <begin position="579"/>
        <end position="660"/>
    </location>
</feature>
<evidence type="ECO:0000256" key="2">
    <source>
        <dbReference type="ARBA" id="ARBA00023319"/>
    </source>
</evidence>
<keyword evidence="1" id="KW-0677">Repeat</keyword>
<feature type="compositionally biased region" description="Basic residues" evidence="3">
    <location>
        <begin position="552"/>
        <end position="565"/>
    </location>
</feature>
<dbReference type="AlphaFoldDB" id="A0A7J5ZHW9"/>
<dbReference type="GO" id="GO:0031430">
    <property type="term" value="C:M band"/>
    <property type="evidence" value="ECO:0007669"/>
    <property type="project" value="TreeGrafter"/>
</dbReference>
<dbReference type="FunFam" id="2.60.40.10:FF:000107">
    <property type="entry name" value="Myosin, light chain kinase a"/>
    <property type="match status" value="1"/>
</dbReference>
<dbReference type="SUPFAM" id="SSF49265">
    <property type="entry name" value="Fibronectin type III"/>
    <property type="match status" value="1"/>
</dbReference>
<feature type="domain" description="Ig-like" evidence="4">
    <location>
        <begin position="27"/>
        <end position="117"/>
    </location>
</feature>
<evidence type="ECO:0000256" key="1">
    <source>
        <dbReference type="ARBA" id="ARBA00022737"/>
    </source>
</evidence>
<dbReference type="Pfam" id="PF18362">
    <property type="entry name" value="THB"/>
    <property type="match status" value="1"/>
</dbReference>
<protein>
    <submittedName>
        <fullName evidence="6">Uncharacterized protein</fullName>
    </submittedName>
</protein>
<evidence type="ECO:0000313" key="7">
    <source>
        <dbReference type="Proteomes" id="UP000518266"/>
    </source>
</evidence>
<dbReference type="InterPro" id="IPR036179">
    <property type="entry name" value="Ig-like_dom_sf"/>
</dbReference>
<gene>
    <name evidence="6" type="ORF">F7725_000996</name>
</gene>
<dbReference type="OrthoDB" id="504170at2759"/>
<evidence type="ECO:0000313" key="6">
    <source>
        <dbReference type="EMBL" id="KAF3860741.1"/>
    </source>
</evidence>
<dbReference type="Proteomes" id="UP000518266">
    <property type="component" value="Unassembled WGS sequence"/>
</dbReference>
<proteinExistence type="predicted"/>
<dbReference type="GO" id="GO:0055013">
    <property type="term" value="P:cardiac muscle cell development"/>
    <property type="evidence" value="ECO:0007669"/>
    <property type="project" value="UniProtKB-ARBA"/>
</dbReference>
<dbReference type="PROSITE" id="PS50835">
    <property type="entry name" value="IG_LIKE"/>
    <property type="match status" value="2"/>
</dbReference>
<dbReference type="InterPro" id="IPR040849">
    <property type="entry name" value="MyBP-C_THB"/>
</dbReference>
<feature type="domain" description="Fibronectin type-III" evidence="5">
    <location>
        <begin position="865"/>
        <end position="961"/>
    </location>
</feature>
<feature type="non-terminal residue" evidence="6">
    <location>
        <position position="1"/>
    </location>
</feature>
<dbReference type="InterPro" id="IPR036116">
    <property type="entry name" value="FN3_sf"/>
</dbReference>
<reference evidence="6 7" key="1">
    <citation type="submission" date="2020-03" db="EMBL/GenBank/DDBJ databases">
        <title>Dissostichus mawsoni Genome sequencing and assembly.</title>
        <authorList>
            <person name="Park H."/>
        </authorList>
    </citation>
    <scope>NUCLEOTIDE SEQUENCE [LARGE SCALE GENOMIC DNA]</scope>
    <source>
        <strain evidence="6">DM0001</strain>
        <tissue evidence="6">Muscle</tissue>
    </source>
</reference>
<dbReference type="PROSITE" id="PS50853">
    <property type="entry name" value="FN3"/>
    <property type="match status" value="1"/>
</dbReference>
<dbReference type="GO" id="GO:0045214">
    <property type="term" value="P:sarcomere organization"/>
    <property type="evidence" value="ECO:0007669"/>
    <property type="project" value="TreeGrafter"/>
</dbReference>
<feature type="region of interest" description="Disordered" evidence="3">
    <location>
        <begin position="963"/>
        <end position="987"/>
    </location>
</feature>
<organism evidence="6 7">
    <name type="scientific">Dissostichus mawsoni</name>
    <name type="common">Antarctic cod</name>
    <dbReference type="NCBI Taxonomy" id="36200"/>
    <lineage>
        <taxon>Eukaryota</taxon>
        <taxon>Metazoa</taxon>
        <taxon>Chordata</taxon>
        <taxon>Craniata</taxon>
        <taxon>Vertebrata</taxon>
        <taxon>Euteleostomi</taxon>
        <taxon>Actinopterygii</taxon>
        <taxon>Neopterygii</taxon>
        <taxon>Teleostei</taxon>
        <taxon>Neoteleostei</taxon>
        <taxon>Acanthomorphata</taxon>
        <taxon>Eupercaria</taxon>
        <taxon>Perciformes</taxon>
        <taxon>Notothenioidei</taxon>
        <taxon>Nototheniidae</taxon>
        <taxon>Dissostichus</taxon>
    </lineage>
</organism>
<dbReference type="EMBL" id="JAAKFY010000002">
    <property type="protein sequence ID" value="KAF3860741.1"/>
    <property type="molecule type" value="Genomic_DNA"/>
</dbReference>
<dbReference type="InterPro" id="IPR007110">
    <property type="entry name" value="Ig-like_dom"/>
</dbReference>
<dbReference type="InterPro" id="IPR013783">
    <property type="entry name" value="Ig-like_fold"/>
</dbReference>